<dbReference type="CDD" id="cd01949">
    <property type="entry name" value="GGDEF"/>
    <property type="match status" value="1"/>
</dbReference>
<dbReference type="PROSITE" id="PS50887">
    <property type="entry name" value="GGDEF"/>
    <property type="match status" value="1"/>
</dbReference>
<dbReference type="InterPro" id="IPR043128">
    <property type="entry name" value="Rev_trsase/Diguanyl_cyclase"/>
</dbReference>
<dbReference type="GO" id="GO:0071111">
    <property type="term" value="F:cyclic-guanylate-specific phosphodiesterase activity"/>
    <property type="evidence" value="ECO:0007669"/>
    <property type="project" value="InterPro"/>
</dbReference>
<organism evidence="5 6">
    <name type="scientific">Qipengyuania aquimaris</name>
    <dbReference type="NCBI Taxonomy" id="255984"/>
    <lineage>
        <taxon>Bacteria</taxon>
        <taxon>Pseudomonadati</taxon>
        <taxon>Pseudomonadota</taxon>
        <taxon>Alphaproteobacteria</taxon>
        <taxon>Sphingomonadales</taxon>
        <taxon>Erythrobacteraceae</taxon>
        <taxon>Qipengyuania</taxon>
    </lineage>
</organism>
<feature type="transmembrane region" description="Helical" evidence="2">
    <location>
        <begin position="115"/>
        <end position="132"/>
    </location>
</feature>
<dbReference type="Pfam" id="PF00990">
    <property type="entry name" value="GGDEF"/>
    <property type="match status" value="1"/>
</dbReference>
<dbReference type="InterPro" id="IPR050706">
    <property type="entry name" value="Cyclic-di-GMP_PDE-like"/>
</dbReference>
<evidence type="ECO:0000313" key="5">
    <source>
        <dbReference type="EMBL" id="MXO94801.1"/>
    </source>
</evidence>
<dbReference type="InterPro" id="IPR001633">
    <property type="entry name" value="EAL_dom"/>
</dbReference>
<evidence type="ECO:0000313" key="6">
    <source>
        <dbReference type="Proteomes" id="UP000432727"/>
    </source>
</evidence>
<dbReference type="SMART" id="SM00267">
    <property type="entry name" value="GGDEF"/>
    <property type="match status" value="1"/>
</dbReference>
<accession>A0A6I4TIE2</accession>
<evidence type="ECO:0000256" key="1">
    <source>
        <dbReference type="SAM" id="MobiDB-lite"/>
    </source>
</evidence>
<dbReference type="Gene3D" id="3.20.20.450">
    <property type="entry name" value="EAL domain"/>
    <property type="match status" value="1"/>
</dbReference>
<gene>
    <name evidence="5" type="ORF">GRI34_00025</name>
</gene>
<keyword evidence="2" id="KW-0472">Membrane</keyword>
<evidence type="ECO:0000259" key="3">
    <source>
        <dbReference type="PROSITE" id="PS50883"/>
    </source>
</evidence>
<dbReference type="SUPFAM" id="SSF141868">
    <property type="entry name" value="EAL domain-like"/>
    <property type="match status" value="1"/>
</dbReference>
<feature type="transmembrane region" description="Helical" evidence="2">
    <location>
        <begin position="190"/>
        <end position="209"/>
    </location>
</feature>
<reference evidence="5 6" key="1">
    <citation type="submission" date="2019-12" db="EMBL/GenBank/DDBJ databases">
        <title>Genomic-based taxomic classification of the family Erythrobacteraceae.</title>
        <authorList>
            <person name="Xu L."/>
        </authorList>
    </citation>
    <scope>NUCLEOTIDE SEQUENCE [LARGE SCALE GENOMIC DNA]</scope>
    <source>
        <strain evidence="5 6">JCM 12189</strain>
    </source>
</reference>
<dbReference type="InterPro" id="IPR029787">
    <property type="entry name" value="Nucleotide_cyclase"/>
</dbReference>
<dbReference type="InterPro" id="IPR035919">
    <property type="entry name" value="EAL_sf"/>
</dbReference>
<dbReference type="CDD" id="cd01948">
    <property type="entry name" value="EAL"/>
    <property type="match status" value="1"/>
</dbReference>
<dbReference type="PROSITE" id="PS50883">
    <property type="entry name" value="EAL"/>
    <property type="match status" value="1"/>
</dbReference>
<proteinExistence type="predicted"/>
<dbReference type="Proteomes" id="UP000432727">
    <property type="component" value="Unassembled WGS sequence"/>
</dbReference>
<dbReference type="PANTHER" id="PTHR33121:SF79">
    <property type="entry name" value="CYCLIC DI-GMP PHOSPHODIESTERASE PDED-RELATED"/>
    <property type="match status" value="1"/>
</dbReference>
<evidence type="ECO:0000259" key="4">
    <source>
        <dbReference type="PROSITE" id="PS50887"/>
    </source>
</evidence>
<keyword evidence="2" id="KW-0812">Transmembrane</keyword>
<evidence type="ECO:0000256" key="2">
    <source>
        <dbReference type="SAM" id="Phobius"/>
    </source>
</evidence>
<feature type="transmembrane region" description="Helical" evidence="2">
    <location>
        <begin position="74"/>
        <end position="94"/>
    </location>
</feature>
<feature type="transmembrane region" description="Helical" evidence="2">
    <location>
        <begin position="144"/>
        <end position="162"/>
    </location>
</feature>
<dbReference type="SMART" id="SM00052">
    <property type="entry name" value="EAL"/>
    <property type="match status" value="1"/>
</dbReference>
<dbReference type="InterPro" id="IPR000160">
    <property type="entry name" value="GGDEF_dom"/>
</dbReference>
<dbReference type="EMBL" id="WTYI01000001">
    <property type="protein sequence ID" value="MXO94801.1"/>
    <property type="molecule type" value="Genomic_DNA"/>
</dbReference>
<keyword evidence="2" id="KW-1133">Transmembrane helix</keyword>
<feature type="domain" description="EAL" evidence="3">
    <location>
        <begin position="409"/>
        <end position="659"/>
    </location>
</feature>
<comment type="caution">
    <text evidence="5">The sequence shown here is derived from an EMBL/GenBank/DDBJ whole genome shotgun (WGS) entry which is preliminary data.</text>
</comment>
<feature type="transmembrane region" description="Helical" evidence="2">
    <location>
        <begin position="50"/>
        <end position="68"/>
    </location>
</feature>
<dbReference type="Gene3D" id="3.30.70.270">
    <property type="match status" value="1"/>
</dbReference>
<dbReference type="Pfam" id="PF00563">
    <property type="entry name" value="EAL"/>
    <property type="match status" value="1"/>
</dbReference>
<feature type="domain" description="GGDEF" evidence="4">
    <location>
        <begin position="271"/>
        <end position="402"/>
    </location>
</feature>
<name>A0A6I4TIE2_9SPHN</name>
<protein>
    <submittedName>
        <fullName evidence="5">EAL domain-containing protein</fullName>
    </submittedName>
</protein>
<dbReference type="PANTHER" id="PTHR33121">
    <property type="entry name" value="CYCLIC DI-GMP PHOSPHODIESTERASE PDEF"/>
    <property type="match status" value="1"/>
</dbReference>
<keyword evidence="6" id="KW-1185">Reference proteome</keyword>
<sequence length="680" mass="75943">MRRLMPLSLSSLRRAFLACLQWVSQQFGGGPDLRDPLYARELTKRVRFRLQLLYAVIITTTTISAIHYQGTGPFFFNSIMPAVVVSVCLWRAAYWSDAKTRTRSERRLASDLEQMPLLGLVIGLMTAFWGLTTYSSGDHNQQSLSHFTVAVTTLVTILALGLIPKAAISAAISSVVPSSVVFLTEGHPNSIEVVITLTVLCILVLRISLIQRAEFHSLFNSMVDLERRAVNLDELTEELKEYAFVDLLTGVPNRRAILSDLASLLQDDTAESPWLAILDLDGFKRINDLYGHTEGDLVLVEVCRRLGERQRDLSFGRLGGDEFVILLDGSFDEPYVVAILTDLLTSISQPIRTELRSYKVTASIGLRKTQRLSMGECLERADAALYQAKKEPGRLVIFSQRSEEQFLAEKIATENVRNSNFSETLQVLFQPIIDFDTKQPLALEALARWGEAPAHRIDTARFIELVESSGRISELSDIVMQKAFAAIPHFPDAVSIQINLSAWDLQNDKLLDRIETLARKHRTPRRRITFELTETALIGDFSKAVEVIANLRHRGFHVALDDFGTGYSSLAYINRLPLDQIKIDREFANSLLESGKSKAVVSSIWALSQQLGISCTIEGIETSDQALRARQIGLRRMQGYLFSEPLSLTDALEYVNNSGLRTKGSPEPVRKGAKRGNTLG</sequence>
<dbReference type="AlphaFoldDB" id="A0A6I4TIE2"/>
<dbReference type="NCBIfam" id="TIGR00254">
    <property type="entry name" value="GGDEF"/>
    <property type="match status" value="1"/>
</dbReference>
<dbReference type="SUPFAM" id="SSF55073">
    <property type="entry name" value="Nucleotide cyclase"/>
    <property type="match status" value="1"/>
</dbReference>
<feature type="region of interest" description="Disordered" evidence="1">
    <location>
        <begin position="659"/>
        <end position="680"/>
    </location>
</feature>